<protein>
    <submittedName>
        <fullName evidence="6">TDT family transporter</fullName>
    </submittedName>
</protein>
<feature type="transmembrane region" description="Helical" evidence="5">
    <location>
        <begin position="68"/>
        <end position="88"/>
    </location>
</feature>
<gene>
    <name evidence="6" type="ORF">EIG99_00520</name>
</gene>
<dbReference type="Pfam" id="PF03595">
    <property type="entry name" value="SLAC1"/>
    <property type="match status" value="1"/>
</dbReference>
<feature type="transmembrane region" description="Helical" evidence="5">
    <location>
        <begin position="9"/>
        <end position="28"/>
    </location>
</feature>
<dbReference type="Gene3D" id="1.50.10.150">
    <property type="entry name" value="Voltage-dependent anion channel"/>
    <property type="match status" value="1"/>
</dbReference>
<feature type="transmembrane region" description="Helical" evidence="5">
    <location>
        <begin position="277"/>
        <end position="305"/>
    </location>
</feature>
<keyword evidence="4 5" id="KW-0472">Membrane</keyword>
<dbReference type="InterPro" id="IPR004695">
    <property type="entry name" value="SLAC1/Mae1/Ssu1/TehA"/>
</dbReference>
<organism evidence="6 7">
    <name type="scientific">Staphylococcus condimenti</name>
    <dbReference type="NCBI Taxonomy" id="70255"/>
    <lineage>
        <taxon>Bacteria</taxon>
        <taxon>Bacillati</taxon>
        <taxon>Bacillota</taxon>
        <taxon>Bacilli</taxon>
        <taxon>Bacillales</taxon>
        <taxon>Staphylococcaceae</taxon>
        <taxon>Staphylococcus</taxon>
    </lineage>
</organism>
<name>A0A4Q7CS51_9STAP</name>
<dbReference type="Proteomes" id="UP000293854">
    <property type="component" value="Unassembled WGS sequence"/>
</dbReference>
<feature type="transmembrane region" description="Helical" evidence="5">
    <location>
        <begin position="247"/>
        <end position="265"/>
    </location>
</feature>
<feature type="transmembrane region" description="Helical" evidence="5">
    <location>
        <begin position="213"/>
        <end position="235"/>
    </location>
</feature>
<dbReference type="PANTHER" id="PTHR37955">
    <property type="entry name" value="TELLURITE RESISTANCE PROTEIN TEHA"/>
    <property type="match status" value="1"/>
</dbReference>
<dbReference type="GO" id="GO:0005886">
    <property type="term" value="C:plasma membrane"/>
    <property type="evidence" value="ECO:0007669"/>
    <property type="project" value="TreeGrafter"/>
</dbReference>
<feature type="transmembrane region" description="Helical" evidence="5">
    <location>
        <begin position="100"/>
        <end position="122"/>
    </location>
</feature>
<feature type="transmembrane region" description="Helical" evidence="5">
    <location>
        <begin position="158"/>
        <end position="176"/>
    </location>
</feature>
<evidence type="ECO:0000256" key="2">
    <source>
        <dbReference type="ARBA" id="ARBA00022692"/>
    </source>
</evidence>
<dbReference type="InterPro" id="IPR038665">
    <property type="entry name" value="Voltage-dep_anion_channel_sf"/>
</dbReference>
<evidence type="ECO:0000256" key="1">
    <source>
        <dbReference type="ARBA" id="ARBA00004141"/>
    </source>
</evidence>
<dbReference type="InterPro" id="IPR052951">
    <property type="entry name" value="Tellurite_res_ion_channel"/>
</dbReference>
<feature type="transmembrane region" description="Helical" evidence="5">
    <location>
        <begin position="34"/>
        <end position="56"/>
    </location>
</feature>
<dbReference type="GO" id="GO:0046583">
    <property type="term" value="F:monoatomic cation efflux transmembrane transporter activity"/>
    <property type="evidence" value="ECO:0007669"/>
    <property type="project" value="TreeGrafter"/>
</dbReference>
<evidence type="ECO:0000256" key="3">
    <source>
        <dbReference type="ARBA" id="ARBA00022989"/>
    </source>
</evidence>
<comment type="subcellular location">
    <subcellularLocation>
        <location evidence="1">Membrane</location>
        <topology evidence="1">Multi-pass membrane protein</topology>
    </subcellularLocation>
</comment>
<dbReference type="CDD" id="cd09325">
    <property type="entry name" value="TDT_C4-dicarb_trans"/>
    <property type="match status" value="1"/>
</dbReference>
<dbReference type="EMBL" id="RQTE01000009">
    <property type="protein sequence ID" value="RZI04798.1"/>
    <property type="molecule type" value="Genomic_DNA"/>
</dbReference>
<dbReference type="AlphaFoldDB" id="A0A4Q7CS51"/>
<evidence type="ECO:0000313" key="7">
    <source>
        <dbReference type="Proteomes" id="UP000293854"/>
    </source>
</evidence>
<sequence length="311" mass="35132">MLLHILRKVPVAINGLALGVMTLSTLFYHLNMIIAGLVSFIISCLCVALFILKSCIYPKDIVNELKNTNIFAIFPALPMMLITMLAVIKQSFGITSPFLTILWFGAIMMHVIMMAIFCIYHIPRDRFTPPNTSWFVMFVGVGVIAESAPNFYKVIGDIAIVMGSMSFLTLITIIVLEQSWKYYGRLQLPMVVIVSAPAALCLNGYLMNESDYSYLYIDIFFIMSQLLFIFSLCFIPKILTNRFTPAYAALTFPWVTTASATYSVAQNVSLPFITPEIIWALAVIEIIFAAVVVIFVILHYTWYLLDIRKFN</sequence>
<keyword evidence="2 5" id="KW-0812">Transmembrane</keyword>
<evidence type="ECO:0000313" key="6">
    <source>
        <dbReference type="EMBL" id="RZI04798.1"/>
    </source>
</evidence>
<evidence type="ECO:0000256" key="5">
    <source>
        <dbReference type="SAM" id="Phobius"/>
    </source>
</evidence>
<reference evidence="6 7" key="1">
    <citation type="submission" date="2018-11" db="EMBL/GenBank/DDBJ databases">
        <title>Genomic profiling of Staphylococcus species from a Poultry farm system in KwaZulu-Natal, South Africa.</title>
        <authorList>
            <person name="Amoako D.G."/>
            <person name="Somboro A.M."/>
            <person name="Abia A.L.K."/>
            <person name="Bester L.A."/>
            <person name="Essack S.Y."/>
        </authorList>
    </citation>
    <scope>NUCLEOTIDE SEQUENCE [LARGE SCALE GENOMIC DNA]</scope>
    <source>
        <strain evidence="6 7">SA11</strain>
    </source>
</reference>
<feature type="transmembrane region" description="Helical" evidence="5">
    <location>
        <begin position="188"/>
        <end position="207"/>
    </location>
</feature>
<dbReference type="PANTHER" id="PTHR37955:SF1">
    <property type="entry name" value="DEP DOMAIN-CONTAINING PROTEIN"/>
    <property type="match status" value="1"/>
</dbReference>
<proteinExistence type="predicted"/>
<accession>A0A4Q7CS51</accession>
<dbReference type="RefSeq" id="WP_130135210.1">
    <property type="nucleotide sequence ID" value="NZ_RQTE01000009.1"/>
</dbReference>
<evidence type="ECO:0000256" key="4">
    <source>
        <dbReference type="ARBA" id="ARBA00023136"/>
    </source>
</evidence>
<comment type="caution">
    <text evidence="6">The sequence shown here is derived from an EMBL/GenBank/DDBJ whole genome shotgun (WGS) entry which is preliminary data.</text>
</comment>
<keyword evidence="3 5" id="KW-1133">Transmembrane helix</keyword>